<evidence type="ECO:0008006" key="4">
    <source>
        <dbReference type="Google" id="ProtNLM"/>
    </source>
</evidence>
<keyword evidence="3" id="KW-1185">Reference proteome</keyword>
<evidence type="ECO:0000313" key="3">
    <source>
        <dbReference type="Proteomes" id="UP001168528"/>
    </source>
</evidence>
<sequence>MKTFVVLFLVVASVSLSFGAYSQNKKGNILLAAYADPLLTKRTFPSPPGSTSHPLNIRTHIKGGYHLFNRFALGASLSYNYQSGRGIDFDDTYYNREQLTGVFARYMIPVQRFGIIAEGGYSLGRVKNNIPRNDQEVPFISGLQAYHWALGINYRLGKAWLLEVMARQEKGSYNRELLLNGHSQRYLNGGFMVGTVYYLNCK</sequence>
<dbReference type="SUPFAM" id="SSF56925">
    <property type="entry name" value="OMPA-like"/>
    <property type="match status" value="1"/>
</dbReference>
<evidence type="ECO:0000256" key="1">
    <source>
        <dbReference type="SAM" id="SignalP"/>
    </source>
</evidence>
<organism evidence="2 3">
    <name type="scientific">Rhodocytophaga aerolata</name>
    <dbReference type="NCBI Taxonomy" id="455078"/>
    <lineage>
        <taxon>Bacteria</taxon>
        <taxon>Pseudomonadati</taxon>
        <taxon>Bacteroidota</taxon>
        <taxon>Cytophagia</taxon>
        <taxon>Cytophagales</taxon>
        <taxon>Rhodocytophagaceae</taxon>
        <taxon>Rhodocytophaga</taxon>
    </lineage>
</organism>
<comment type="caution">
    <text evidence="2">The sequence shown here is derived from an EMBL/GenBank/DDBJ whole genome shotgun (WGS) entry which is preliminary data.</text>
</comment>
<dbReference type="Proteomes" id="UP001168528">
    <property type="component" value="Unassembled WGS sequence"/>
</dbReference>
<name>A0ABT8RGU6_9BACT</name>
<dbReference type="InterPro" id="IPR011250">
    <property type="entry name" value="OMP/PagP_B-barrel"/>
</dbReference>
<dbReference type="RefSeq" id="WP_302042125.1">
    <property type="nucleotide sequence ID" value="NZ_JAUKPO010000053.1"/>
</dbReference>
<feature type="chain" id="PRO_5045644841" description="Outer membrane beta-barrel protein" evidence="1">
    <location>
        <begin position="23"/>
        <end position="202"/>
    </location>
</feature>
<proteinExistence type="predicted"/>
<accession>A0ABT8RGU6</accession>
<keyword evidence="1" id="KW-0732">Signal</keyword>
<feature type="signal peptide" evidence="1">
    <location>
        <begin position="1"/>
        <end position="22"/>
    </location>
</feature>
<reference evidence="2" key="1">
    <citation type="submission" date="2023-07" db="EMBL/GenBank/DDBJ databases">
        <title>The genome sequence of Rhodocytophaga aerolata KACC 12507.</title>
        <authorList>
            <person name="Zhang X."/>
        </authorList>
    </citation>
    <scope>NUCLEOTIDE SEQUENCE</scope>
    <source>
        <strain evidence="2">KACC 12507</strain>
    </source>
</reference>
<protein>
    <recommendedName>
        <fullName evidence="4">Outer membrane beta-barrel protein</fullName>
    </recommendedName>
</protein>
<gene>
    <name evidence="2" type="ORF">Q0590_33940</name>
</gene>
<dbReference type="EMBL" id="JAUKPO010000053">
    <property type="protein sequence ID" value="MDO1451326.1"/>
    <property type="molecule type" value="Genomic_DNA"/>
</dbReference>
<evidence type="ECO:0000313" key="2">
    <source>
        <dbReference type="EMBL" id="MDO1451326.1"/>
    </source>
</evidence>